<protein>
    <submittedName>
        <fullName evidence="10">Uncharacterized protein</fullName>
    </submittedName>
</protein>
<feature type="region of interest" description="Disordered" evidence="9">
    <location>
        <begin position="39"/>
        <end position="66"/>
    </location>
</feature>
<evidence type="ECO:0000256" key="9">
    <source>
        <dbReference type="SAM" id="MobiDB-lite"/>
    </source>
</evidence>
<keyword evidence="3" id="KW-0677">Repeat</keyword>
<evidence type="ECO:0000313" key="10">
    <source>
        <dbReference type="Ensembl" id="ENSHHUP00000056146.1"/>
    </source>
</evidence>
<dbReference type="PANTHER" id="PTHR45888">
    <property type="entry name" value="HL01030P-RELATED"/>
    <property type="match status" value="1"/>
</dbReference>
<evidence type="ECO:0000256" key="4">
    <source>
        <dbReference type="ARBA" id="ARBA00022771"/>
    </source>
</evidence>
<dbReference type="GO" id="GO:0003713">
    <property type="term" value="F:transcription coactivator activity"/>
    <property type="evidence" value="ECO:0007669"/>
    <property type="project" value="TreeGrafter"/>
</dbReference>
<dbReference type="PANTHER" id="PTHR45888:SF1">
    <property type="entry name" value="HISTONE-LYSINE N-METHYLTRANSFERASE 2C"/>
    <property type="match status" value="1"/>
</dbReference>
<dbReference type="GO" id="GO:0044666">
    <property type="term" value="C:MLL3/4 complex"/>
    <property type="evidence" value="ECO:0007669"/>
    <property type="project" value="TreeGrafter"/>
</dbReference>
<dbReference type="Ensembl" id="ENSHHUT00000058083.1">
    <property type="protein sequence ID" value="ENSHHUP00000056146.1"/>
    <property type="gene ID" value="ENSHHUG00000033526.1"/>
</dbReference>
<dbReference type="AlphaFoldDB" id="A0A4W5NV65"/>
<evidence type="ECO:0000313" key="11">
    <source>
        <dbReference type="Proteomes" id="UP000314982"/>
    </source>
</evidence>
<accession>A0A4W5NV65</accession>
<dbReference type="GO" id="GO:0045944">
    <property type="term" value="P:positive regulation of transcription by RNA polymerase II"/>
    <property type="evidence" value="ECO:0007669"/>
    <property type="project" value="TreeGrafter"/>
</dbReference>
<reference evidence="10" key="3">
    <citation type="submission" date="2025-09" db="UniProtKB">
        <authorList>
            <consortium name="Ensembl"/>
        </authorList>
    </citation>
    <scope>IDENTIFICATION</scope>
</reference>
<keyword evidence="5" id="KW-0862">Zinc</keyword>
<reference evidence="10" key="2">
    <citation type="submission" date="2025-08" db="UniProtKB">
        <authorList>
            <consortium name="Ensembl"/>
        </authorList>
    </citation>
    <scope>IDENTIFICATION</scope>
</reference>
<evidence type="ECO:0000256" key="6">
    <source>
        <dbReference type="ARBA" id="ARBA00023015"/>
    </source>
</evidence>
<keyword evidence="7" id="KW-0804">Transcription</keyword>
<keyword evidence="4" id="KW-0863">Zinc-finger</keyword>
<dbReference type="InterPro" id="IPR036910">
    <property type="entry name" value="HMG_box_dom_sf"/>
</dbReference>
<keyword evidence="2" id="KW-0479">Metal-binding</keyword>
<dbReference type="GO" id="GO:0008270">
    <property type="term" value="F:zinc ion binding"/>
    <property type="evidence" value="ECO:0007669"/>
    <property type="project" value="UniProtKB-KW"/>
</dbReference>
<dbReference type="Gene3D" id="1.10.30.10">
    <property type="entry name" value="High mobility group box domain"/>
    <property type="match status" value="1"/>
</dbReference>
<evidence type="ECO:0000256" key="3">
    <source>
        <dbReference type="ARBA" id="ARBA00022737"/>
    </source>
</evidence>
<name>A0A4W5NV65_9TELE</name>
<keyword evidence="8" id="KW-0539">Nucleus</keyword>
<evidence type="ECO:0000256" key="7">
    <source>
        <dbReference type="ARBA" id="ARBA00023163"/>
    </source>
</evidence>
<evidence type="ECO:0000256" key="2">
    <source>
        <dbReference type="ARBA" id="ARBA00022723"/>
    </source>
</evidence>
<feature type="region of interest" description="Disordered" evidence="9">
    <location>
        <begin position="1"/>
        <end position="21"/>
    </location>
</feature>
<reference evidence="11" key="1">
    <citation type="submission" date="2018-06" db="EMBL/GenBank/DDBJ databases">
        <title>Genome assembly of Danube salmon.</title>
        <authorList>
            <person name="Macqueen D.J."/>
            <person name="Gundappa M.K."/>
        </authorList>
    </citation>
    <scope>NUCLEOTIDE SEQUENCE [LARGE SCALE GENOMIC DNA]</scope>
</reference>
<proteinExistence type="predicted"/>
<sequence length="164" mass="17629">MPHPHGHPGASLTHPHAGNAMFPRMPMINGLMGPNQRFPLNPSHPGAEPCIPDNFSPLHRMPFTDNSRDRKLNQMAREAVCSWQGGPGPVHGGLGSTPLPGTEGGEAEAMSNAQRSTLKWEKEETLGELATVAPVLYTNVNFPSLKDEFPGVCVPVTSLNIQPL</sequence>
<keyword evidence="11" id="KW-1185">Reference proteome</keyword>
<organism evidence="10 11">
    <name type="scientific">Hucho hucho</name>
    <name type="common">huchen</name>
    <dbReference type="NCBI Taxonomy" id="62062"/>
    <lineage>
        <taxon>Eukaryota</taxon>
        <taxon>Metazoa</taxon>
        <taxon>Chordata</taxon>
        <taxon>Craniata</taxon>
        <taxon>Vertebrata</taxon>
        <taxon>Euteleostomi</taxon>
        <taxon>Actinopterygii</taxon>
        <taxon>Neopterygii</taxon>
        <taxon>Teleostei</taxon>
        <taxon>Protacanthopterygii</taxon>
        <taxon>Salmoniformes</taxon>
        <taxon>Salmonidae</taxon>
        <taxon>Salmoninae</taxon>
        <taxon>Hucho</taxon>
    </lineage>
</organism>
<dbReference type="STRING" id="62062.ENSHHUP00000056146"/>
<keyword evidence="6" id="KW-0805">Transcription regulation</keyword>
<comment type="subcellular location">
    <subcellularLocation>
        <location evidence="1">Nucleus</location>
    </subcellularLocation>
</comment>
<evidence type="ECO:0000256" key="8">
    <source>
        <dbReference type="ARBA" id="ARBA00023242"/>
    </source>
</evidence>
<evidence type="ECO:0000256" key="1">
    <source>
        <dbReference type="ARBA" id="ARBA00004123"/>
    </source>
</evidence>
<dbReference type="GO" id="GO:0042800">
    <property type="term" value="F:histone H3K4 methyltransferase activity"/>
    <property type="evidence" value="ECO:0007669"/>
    <property type="project" value="TreeGrafter"/>
</dbReference>
<evidence type="ECO:0000256" key="5">
    <source>
        <dbReference type="ARBA" id="ARBA00022833"/>
    </source>
</evidence>
<dbReference type="Proteomes" id="UP000314982">
    <property type="component" value="Unassembled WGS sequence"/>
</dbReference>